<feature type="transmembrane region" description="Helical" evidence="2">
    <location>
        <begin position="206"/>
        <end position="225"/>
    </location>
</feature>
<evidence type="ECO:0000259" key="4">
    <source>
        <dbReference type="Pfam" id="PF07987"/>
    </source>
</evidence>
<feature type="region of interest" description="Disordered" evidence="1">
    <location>
        <begin position="163"/>
        <end position="196"/>
    </location>
</feature>
<dbReference type="Gene3D" id="2.60.40.2230">
    <property type="entry name" value="Uncharacterised protein YcnI-like PF07987, DUF1775"/>
    <property type="match status" value="1"/>
</dbReference>
<feature type="domain" description="YncI copper-binding" evidence="4">
    <location>
        <begin position="29"/>
        <end position="159"/>
    </location>
</feature>
<feature type="chain" id="PRO_5038752192" evidence="3">
    <location>
        <begin position="21"/>
        <end position="232"/>
    </location>
</feature>
<evidence type="ECO:0000256" key="3">
    <source>
        <dbReference type="SAM" id="SignalP"/>
    </source>
</evidence>
<accession>A0A5S4V562</accession>
<gene>
    <name evidence="5" type="ORF">FYC51_11085</name>
</gene>
<keyword evidence="2" id="KW-0812">Transmembrane</keyword>
<name>A0A5S4V562_9MICO</name>
<dbReference type="InterPro" id="IPR012533">
    <property type="entry name" value="YcnI-copper_dom"/>
</dbReference>
<comment type="caution">
    <text evidence="5">The sequence shown here is derived from an EMBL/GenBank/DDBJ whole genome shotgun (WGS) entry which is preliminary data.</text>
</comment>
<dbReference type="AlphaFoldDB" id="A0A5S4V562"/>
<keyword evidence="2" id="KW-1133">Transmembrane helix</keyword>
<dbReference type="Proteomes" id="UP000325243">
    <property type="component" value="Unassembled WGS sequence"/>
</dbReference>
<organism evidence="5 6">
    <name type="scientific">Agromyces mariniharenae</name>
    <dbReference type="NCBI Taxonomy" id="2604423"/>
    <lineage>
        <taxon>Bacteria</taxon>
        <taxon>Bacillati</taxon>
        <taxon>Actinomycetota</taxon>
        <taxon>Actinomycetes</taxon>
        <taxon>Micrococcales</taxon>
        <taxon>Microbacteriaceae</taxon>
        <taxon>Agromyces</taxon>
    </lineage>
</organism>
<dbReference type="InterPro" id="IPR038507">
    <property type="entry name" value="YcnI-like_sf"/>
</dbReference>
<evidence type="ECO:0000313" key="6">
    <source>
        <dbReference type="Proteomes" id="UP000325243"/>
    </source>
</evidence>
<protein>
    <submittedName>
        <fullName evidence="5">YcnI family protein</fullName>
    </submittedName>
</protein>
<feature type="compositionally biased region" description="Basic and acidic residues" evidence="1">
    <location>
        <begin position="179"/>
        <end position="189"/>
    </location>
</feature>
<evidence type="ECO:0000256" key="1">
    <source>
        <dbReference type="SAM" id="MobiDB-lite"/>
    </source>
</evidence>
<feature type="signal peptide" evidence="3">
    <location>
        <begin position="1"/>
        <end position="20"/>
    </location>
</feature>
<proteinExistence type="predicted"/>
<dbReference type="Pfam" id="PF07987">
    <property type="entry name" value="DUF1775"/>
    <property type="match status" value="1"/>
</dbReference>
<keyword evidence="6" id="KW-1185">Reference proteome</keyword>
<reference evidence="5 6" key="1">
    <citation type="submission" date="2019-08" db="EMBL/GenBank/DDBJ databases">
        <authorList>
            <person name="Hu J."/>
        </authorList>
    </citation>
    <scope>NUCLEOTIDE SEQUENCE [LARGE SCALE GENOMIC DNA]</scope>
    <source>
        <strain evidence="5 6">NEAU-184</strain>
    </source>
</reference>
<dbReference type="EMBL" id="VSSB01000001">
    <property type="protein sequence ID" value="TYL54122.1"/>
    <property type="molecule type" value="Genomic_DNA"/>
</dbReference>
<keyword evidence="3" id="KW-0732">Signal</keyword>
<dbReference type="CDD" id="cd08545">
    <property type="entry name" value="YcnI_like"/>
    <property type="match status" value="1"/>
</dbReference>
<evidence type="ECO:0000313" key="5">
    <source>
        <dbReference type="EMBL" id="TYL54122.1"/>
    </source>
</evidence>
<sequence length="232" mass="23278">MRIARLSAAGLAGGAVLALAAVPLAASAHVTVTPSGTAAGSYTVLTFAYSHGCEGSPTTAIAIDIPESIASVSPTLNPNYTIEKVADGDRTSQVVYTAITPVPEGYRDTIELSLQLPEDAAGETLAFPVLQTCEVGETNWNQVAEEGEEEPESPAPVIVVTEATGDGHGHGAATDEAAADEHGDGHADGTEEVAATSGDADTVARVLGIGGLVVGVVGIVLALAARRPRSGA</sequence>
<evidence type="ECO:0000256" key="2">
    <source>
        <dbReference type="SAM" id="Phobius"/>
    </source>
</evidence>
<keyword evidence="2" id="KW-0472">Membrane</keyword>
<dbReference type="RefSeq" id="WP_148733585.1">
    <property type="nucleotide sequence ID" value="NZ_VSSB01000001.1"/>
</dbReference>